<comment type="similarity">
    <text evidence="1">Belongs to the methyltransferase superfamily.</text>
</comment>
<dbReference type="PANTHER" id="PTHR44942">
    <property type="entry name" value="METHYLTRANSF_11 DOMAIN-CONTAINING PROTEIN"/>
    <property type="match status" value="1"/>
</dbReference>
<dbReference type="OrthoDB" id="66144at2759"/>
<accession>A0A165ALI1</accession>
<protein>
    <submittedName>
        <fullName evidence="5">S-adenosyl-L-methionine-dependent methyltransferase</fullName>
    </submittedName>
</protein>
<evidence type="ECO:0000256" key="1">
    <source>
        <dbReference type="ARBA" id="ARBA00008361"/>
    </source>
</evidence>
<name>A0A165ALI1_9AGAM</name>
<feature type="domain" description="Methyltransferase type 11" evidence="4">
    <location>
        <begin position="49"/>
        <end position="147"/>
    </location>
</feature>
<dbReference type="STRING" id="1314777.A0A165ALI1"/>
<keyword evidence="3 5" id="KW-0808">Transferase</keyword>
<dbReference type="InterPro" id="IPR029063">
    <property type="entry name" value="SAM-dependent_MTases_sf"/>
</dbReference>
<dbReference type="Gene3D" id="3.40.50.150">
    <property type="entry name" value="Vaccinia Virus protein VP39"/>
    <property type="match status" value="1"/>
</dbReference>
<evidence type="ECO:0000256" key="3">
    <source>
        <dbReference type="ARBA" id="ARBA00022679"/>
    </source>
</evidence>
<reference evidence="5 6" key="1">
    <citation type="journal article" date="2016" name="Mol. Biol. Evol.">
        <title>Comparative Genomics of Early-Diverging Mushroom-Forming Fungi Provides Insights into the Origins of Lignocellulose Decay Capabilities.</title>
        <authorList>
            <person name="Nagy L.G."/>
            <person name="Riley R."/>
            <person name="Tritt A."/>
            <person name="Adam C."/>
            <person name="Daum C."/>
            <person name="Floudas D."/>
            <person name="Sun H."/>
            <person name="Yadav J.S."/>
            <person name="Pangilinan J."/>
            <person name="Larsson K.H."/>
            <person name="Matsuura K."/>
            <person name="Barry K."/>
            <person name="Labutti K."/>
            <person name="Kuo R."/>
            <person name="Ohm R.A."/>
            <person name="Bhattacharya S.S."/>
            <person name="Shirouzu T."/>
            <person name="Yoshinaga Y."/>
            <person name="Martin F.M."/>
            <person name="Grigoriev I.V."/>
            <person name="Hibbett D.S."/>
        </authorList>
    </citation>
    <scope>NUCLEOTIDE SEQUENCE [LARGE SCALE GENOMIC DNA]</scope>
    <source>
        <strain evidence="5 6">HHB9708</strain>
    </source>
</reference>
<dbReference type="Proteomes" id="UP000076722">
    <property type="component" value="Unassembled WGS sequence"/>
</dbReference>
<dbReference type="AlphaFoldDB" id="A0A165ALI1"/>
<proteinExistence type="inferred from homology"/>
<gene>
    <name evidence="5" type="ORF">SISNIDRAFT_448077</name>
</gene>
<dbReference type="InterPro" id="IPR051052">
    <property type="entry name" value="Diverse_substrate_MTase"/>
</dbReference>
<dbReference type="GO" id="GO:0032259">
    <property type="term" value="P:methylation"/>
    <property type="evidence" value="ECO:0007669"/>
    <property type="project" value="UniProtKB-KW"/>
</dbReference>
<dbReference type="GO" id="GO:0008757">
    <property type="term" value="F:S-adenosylmethionine-dependent methyltransferase activity"/>
    <property type="evidence" value="ECO:0007669"/>
    <property type="project" value="InterPro"/>
</dbReference>
<sequence>MSTVHATAAAGFGTGTNELYDKARPSYPDVALSAIRDVIKGTPPFEIVELGAGTGLFTRALLAHPAFAKTIGHVRAVEPSQGMRDQFSKSVTDERVSIHDGTFQATTAESESADLVVVAQAWHWCPDYDRAIAEFARILKPNGVAVFIWNMEDRDAAGWVHQLRTAYEQHEGGTPQFRLNLWRATFSTPSYVKYFEPQEEREWTYTLPTTHEGVINRVHSKSYITQLSESDRAKVDQSLDEILKKGDGRVWIDEKEGVFEYPYKNHVVIMRKK</sequence>
<keyword evidence="2 5" id="KW-0489">Methyltransferase</keyword>
<dbReference type="EMBL" id="KV419394">
    <property type="protein sequence ID" value="KZS99215.1"/>
    <property type="molecule type" value="Genomic_DNA"/>
</dbReference>
<dbReference type="PANTHER" id="PTHR44942:SF4">
    <property type="entry name" value="METHYLTRANSFERASE TYPE 11 DOMAIN-CONTAINING PROTEIN"/>
    <property type="match status" value="1"/>
</dbReference>
<organism evidence="5 6">
    <name type="scientific">Sistotremastrum niveocremeum HHB9708</name>
    <dbReference type="NCBI Taxonomy" id="1314777"/>
    <lineage>
        <taxon>Eukaryota</taxon>
        <taxon>Fungi</taxon>
        <taxon>Dikarya</taxon>
        <taxon>Basidiomycota</taxon>
        <taxon>Agaricomycotina</taxon>
        <taxon>Agaricomycetes</taxon>
        <taxon>Sistotremastrales</taxon>
        <taxon>Sistotremastraceae</taxon>
        <taxon>Sertulicium</taxon>
        <taxon>Sertulicium niveocremeum</taxon>
    </lineage>
</organism>
<evidence type="ECO:0000313" key="6">
    <source>
        <dbReference type="Proteomes" id="UP000076722"/>
    </source>
</evidence>
<dbReference type="CDD" id="cd02440">
    <property type="entry name" value="AdoMet_MTases"/>
    <property type="match status" value="1"/>
</dbReference>
<dbReference type="SUPFAM" id="SSF53335">
    <property type="entry name" value="S-adenosyl-L-methionine-dependent methyltransferases"/>
    <property type="match status" value="1"/>
</dbReference>
<keyword evidence="6" id="KW-1185">Reference proteome</keyword>
<dbReference type="Pfam" id="PF08241">
    <property type="entry name" value="Methyltransf_11"/>
    <property type="match status" value="1"/>
</dbReference>
<evidence type="ECO:0000256" key="2">
    <source>
        <dbReference type="ARBA" id="ARBA00022603"/>
    </source>
</evidence>
<evidence type="ECO:0000313" key="5">
    <source>
        <dbReference type="EMBL" id="KZS99215.1"/>
    </source>
</evidence>
<evidence type="ECO:0000259" key="4">
    <source>
        <dbReference type="Pfam" id="PF08241"/>
    </source>
</evidence>
<dbReference type="InterPro" id="IPR013216">
    <property type="entry name" value="Methyltransf_11"/>
</dbReference>